<feature type="region of interest" description="Disordered" evidence="12">
    <location>
        <begin position="360"/>
        <end position="411"/>
    </location>
</feature>
<dbReference type="EMBL" id="CM017321">
    <property type="protein sequence ID" value="KAE7996779.1"/>
    <property type="molecule type" value="Genomic_DNA"/>
</dbReference>
<evidence type="ECO:0000256" key="4">
    <source>
        <dbReference type="ARBA" id="ARBA00022527"/>
    </source>
</evidence>
<dbReference type="GO" id="GO:0004674">
    <property type="term" value="F:protein serine/threonine kinase activity"/>
    <property type="evidence" value="ECO:0007669"/>
    <property type="project" value="UniProtKB-KW"/>
</dbReference>
<dbReference type="GO" id="GO:0005524">
    <property type="term" value="F:ATP binding"/>
    <property type="evidence" value="ECO:0007669"/>
    <property type="project" value="UniProtKB-UniRule"/>
</dbReference>
<dbReference type="CDD" id="cd14066">
    <property type="entry name" value="STKc_IRAK"/>
    <property type="match status" value="1"/>
</dbReference>
<keyword evidence="8" id="KW-0611">Plant defense</keyword>
<dbReference type="Pfam" id="PF07714">
    <property type="entry name" value="PK_Tyr_Ser-Thr"/>
    <property type="match status" value="1"/>
</dbReference>
<keyword evidence="5" id="KW-0808">Transferase</keyword>
<evidence type="ECO:0000256" key="6">
    <source>
        <dbReference type="ARBA" id="ARBA00022741"/>
    </source>
</evidence>
<evidence type="ECO:0000313" key="15">
    <source>
        <dbReference type="Proteomes" id="UP000327013"/>
    </source>
</evidence>
<dbReference type="InterPro" id="IPR011009">
    <property type="entry name" value="Kinase-like_dom_sf"/>
</dbReference>
<dbReference type="PROSITE" id="PS00108">
    <property type="entry name" value="PROTEIN_KINASE_ST"/>
    <property type="match status" value="1"/>
</dbReference>
<keyword evidence="7" id="KW-0418">Kinase</keyword>
<evidence type="ECO:0000256" key="2">
    <source>
        <dbReference type="ARBA" id="ARBA00012513"/>
    </source>
</evidence>
<proteinExistence type="inferred from homology"/>
<dbReference type="Gene3D" id="1.10.510.10">
    <property type="entry name" value="Transferase(Phosphotransferase) domain 1"/>
    <property type="match status" value="1"/>
</dbReference>
<gene>
    <name evidence="14" type="ORF">FH972_001470</name>
</gene>
<feature type="binding site" evidence="10">
    <location>
        <position position="112"/>
    </location>
    <ligand>
        <name>ATP</name>
        <dbReference type="ChEBI" id="CHEBI:30616"/>
    </ligand>
</feature>
<dbReference type="PANTHER" id="PTHR45621">
    <property type="entry name" value="OS01G0588500 PROTEIN-RELATED"/>
    <property type="match status" value="1"/>
</dbReference>
<dbReference type="PROSITE" id="PS50011">
    <property type="entry name" value="PROTEIN_KINASE_DOM"/>
    <property type="match status" value="1"/>
</dbReference>
<evidence type="ECO:0000256" key="1">
    <source>
        <dbReference type="ARBA" id="ARBA00004236"/>
    </source>
</evidence>
<keyword evidence="15" id="KW-1185">Reference proteome</keyword>
<evidence type="ECO:0000256" key="11">
    <source>
        <dbReference type="RuleBase" id="RU000304"/>
    </source>
</evidence>
<dbReference type="InterPro" id="IPR050823">
    <property type="entry name" value="Plant_Ser_Thr_Prot_Kinase"/>
</dbReference>
<evidence type="ECO:0000256" key="5">
    <source>
        <dbReference type="ARBA" id="ARBA00022679"/>
    </source>
</evidence>
<dbReference type="PROSITE" id="PS00107">
    <property type="entry name" value="PROTEIN_KINASE_ATP"/>
    <property type="match status" value="1"/>
</dbReference>
<keyword evidence="6 10" id="KW-0547">Nucleotide-binding</keyword>
<dbReference type="GO" id="GO:0005886">
    <property type="term" value="C:plasma membrane"/>
    <property type="evidence" value="ECO:0007669"/>
    <property type="project" value="UniProtKB-SubCell"/>
</dbReference>
<evidence type="ECO:0000256" key="12">
    <source>
        <dbReference type="SAM" id="MobiDB-lite"/>
    </source>
</evidence>
<sequence>MGSCFSVRIKAESPPHNGANSKYGRREGNDLCGLSSKVSSVSVPSTPRTEGEILQSSNLKIFSYNELKTATRNFRPDSVVGEGGFGCVFKGWIDEHSFAPAKPGTGIVIAAKRLNQEGFQGHKEWLAEINYLGGLDHPNLVKLIGYCLEDDQRLLVYEFMPKGSLDNHLFRRASYVQPLSWNHRMKIALGAAKGIAFLHSDEVKVIYRDIKTSNILLDSNYNVKLSDFGLAKDGPTGDRSHVSTRVMGTYGYAAPEYMATGHLTARSDVYSFGVVLLEMLSGKRAVDDNRPQREHNLVGWLKPYLTSKRKVLQVFDSRIEGQYSFSAALKAAYLASRCLAVEPKLRPNMNEVVRMLEQLQDPEDNGDSQNSGNGTCIEKSASCPSPPNSGNGTRIEKAASYPGTPASHLHT</sequence>
<name>A0A5N6QDP5_9ROSI</name>
<dbReference type="FunFam" id="3.30.200.20:FF:000228">
    <property type="entry name" value="Serine/threonine-protein kinase BIK1"/>
    <property type="match status" value="1"/>
</dbReference>
<dbReference type="GO" id="GO:0006952">
    <property type="term" value="P:defense response"/>
    <property type="evidence" value="ECO:0007669"/>
    <property type="project" value="UniProtKB-KW"/>
</dbReference>
<dbReference type="Proteomes" id="UP000327013">
    <property type="component" value="Chromosome 1"/>
</dbReference>
<organism evidence="14 15">
    <name type="scientific">Carpinus fangiana</name>
    <dbReference type="NCBI Taxonomy" id="176857"/>
    <lineage>
        <taxon>Eukaryota</taxon>
        <taxon>Viridiplantae</taxon>
        <taxon>Streptophyta</taxon>
        <taxon>Embryophyta</taxon>
        <taxon>Tracheophyta</taxon>
        <taxon>Spermatophyta</taxon>
        <taxon>Magnoliopsida</taxon>
        <taxon>eudicotyledons</taxon>
        <taxon>Gunneridae</taxon>
        <taxon>Pentapetalae</taxon>
        <taxon>rosids</taxon>
        <taxon>fabids</taxon>
        <taxon>Fagales</taxon>
        <taxon>Betulaceae</taxon>
        <taxon>Carpinus</taxon>
    </lineage>
</organism>
<dbReference type="EC" id="2.7.11.1" evidence="2"/>
<evidence type="ECO:0000313" key="14">
    <source>
        <dbReference type="EMBL" id="KAE7996779.1"/>
    </source>
</evidence>
<dbReference type="OrthoDB" id="4062651at2759"/>
<accession>A0A5N6QDP5</accession>
<dbReference type="InterPro" id="IPR017441">
    <property type="entry name" value="Protein_kinase_ATP_BS"/>
</dbReference>
<dbReference type="AlphaFoldDB" id="A0A5N6QDP5"/>
<keyword evidence="3" id="KW-0472">Membrane</keyword>
<dbReference type="Gene3D" id="3.30.200.20">
    <property type="entry name" value="Phosphorylase Kinase, domain 1"/>
    <property type="match status" value="1"/>
</dbReference>
<evidence type="ECO:0000256" key="7">
    <source>
        <dbReference type="ARBA" id="ARBA00022777"/>
    </source>
</evidence>
<comment type="similarity">
    <text evidence="11">Belongs to the protein kinase superfamily.</text>
</comment>
<evidence type="ECO:0000256" key="8">
    <source>
        <dbReference type="ARBA" id="ARBA00022821"/>
    </source>
</evidence>
<dbReference type="InterPro" id="IPR001245">
    <property type="entry name" value="Ser-Thr/Tyr_kinase_cat_dom"/>
</dbReference>
<evidence type="ECO:0000259" key="13">
    <source>
        <dbReference type="PROSITE" id="PS50011"/>
    </source>
</evidence>
<keyword evidence="9 10" id="KW-0067">ATP-binding</keyword>
<keyword evidence="3" id="KW-1003">Cell membrane</keyword>
<evidence type="ECO:0000256" key="10">
    <source>
        <dbReference type="PROSITE-ProRule" id="PRU10141"/>
    </source>
</evidence>
<feature type="domain" description="Protein kinase" evidence="13">
    <location>
        <begin position="74"/>
        <end position="359"/>
    </location>
</feature>
<evidence type="ECO:0000256" key="3">
    <source>
        <dbReference type="ARBA" id="ARBA00022475"/>
    </source>
</evidence>
<protein>
    <recommendedName>
        <fullName evidence="2">non-specific serine/threonine protein kinase</fullName>
        <ecNumber evidence="2">2.7.11.1</ecNumber>
    </recommendedName>
</protein>
<dbReference type="InterPro" id="IPR008271">
    <property type="entry name" value="Ser/Thr_kinase_AS"/>
</dbReference>
<dbReference type="InterPro" id="IPR000719">
    <property type="entry name" value="Prot_kinase_dom"/>
</dbReference>
<keyword evidence="4 11" id="KW-0723">Serine/threonine-protein kinase</keyword>
<dbReference type="FunFam" id="1.10.510.10:FF:000258">
    <property type="entry name" value="Probable serine/threonine-protein kinase PBL8"/>
    <property type="match status" value="1"/>
</dbReference>
<reference evidence="14 15" key="1">
    <citation type="submission" date="2019-06" db="EMBL/GenBank/DDBJ databases">
        <title>A chromosomal-level reference genome of Carpinus fangiana (Coryloideae, Betulaceae).</title>
        <authorList>
            <person name="Yang X."/>
            <person name="Wang Z."/>
            <person name="Zhang L."/>
            <person name="Hao G."/>
            <person name="Liu J."/>
            <person name="Yang Y."/>
        </authorList>
    </citation>
    <scope>NUCLEOTIDE SEQUENCE [LARGE SCALE GENOMIC DNA]</scope>
    <source>
        <strain evidence="14">Cfa_2016G</strain>
        <tissue evidence="14">Leaf</tissue>
    </source>
</reference>
<dbReference type="SUPFAM" id="SSF56112">
    <property type="entry name" value="Protein kinase-like (PK-like)"/>
    <property type="match status" value="1"/>
</dbReference>
<dbReference type="SMART" id="SM00220">
    <property type="entry name" value="S_TKc"/>
    <property type="match status" value="1"/>
</dbReference>
<comment type="subcellular location">
    <subcellularLocation>
        <location evidence="1">Cell membrane</location>
    </subcellularLocation>
</comment>
<evidence type="ECO:0000256" key="9">
    <source>
        <dbReference type="ARBA" id="ARBA00022840"/>
    </source>
</evidence>